<feature type="repeat" description="RCC1" evidence="1">
    <location>
        <begin position="384"/>
        <end position="438"/>
    </location>
</feature>
<dbReference type="AlphaFoldDB" id="A0A8H7RZI9"/>
<dbReference type="OrthoDB" id="61110at2759"/>
<dbReference type="Pfam" id="PF12937">
    <property type="entry name" value="F-box-like"/>
    <property type="match status" value="1"/>
</dbReference>
<accession>A0A8H7RZI9</accession>
<protein>
    <recommendedName>
        <fullName evidence="2">F-box domain-containing protein</fullName>
    </recommendedName>
</protein>
<dbReference type="EMBL" id="JAEPRB010000217">
    <property type="protein sequence ID" value="KAG2218668.1"/>
    <property type="molecule type" value="Genomic_DNA"/>
</dbReference>
<evidence type="ECO:0000313" key="3">
    <source>
        <dbReference type="EMBL" id="KAG2218668.1"/>
    </source>
</evidence>
<evidence type="ECO:0000313" key="4">
    <source>
        <dbReference type="Proteomes" id="UP000646827"/>
    </source>
</evidence>
<dbReference type="PROSITE" id="PS50012">
    <property type="entry name" value="RCC1_3"/>
    <property type="match status" value="3"/>
</dbReference>
<organism evidence="3 4">
    <name type="scientific">Circinella minor</name>
    <dbReference type="NCBI Taxonomy" id="1195481"/>
    <lineage>
        <taxon>Eukaryota</taxon>
        <taxon>Fungi</taxon>
        <taxon>Fungi incertae sedis</taxon>
        <taxon>Mucoromycota</taxon>
        <taxon>Mucoromycotina</taxon>
        <taxon>Mucoromycetes</taxon>
        <taxon>Mucorales</taxon>
        <taxon>Lichtheimiaceae</taxon>
        <taxon>Circinella</taxon>
    </lineage>
</organism>
<comment type="caution">
    <text evidence="3">The sequence shown here is derived from an EMBL/GenBank/DDBJ whole genome shotgun (WGS) entry which is preliminary data.</text>
</comment>
<dbReference type="Gene3D" id="1.20.1280.50">
    <property type="match status" value="1"/>
</dbReference>
<keyword evidence="4" id="KW-1185">Reference proteome</keyword>
<dbReference type="PRINTS" id="PR00633">
    <property type="entry name" value="RCCNDNSATION"/>
</dbReference>
<dbReference type="InterPro" id="IPR009091">
    <property type="entry name" value="RCC1/BLIP-II"/>
</dbReference>
<dbReference type="Proteomes" id="UP000646827">
    <property type="component" value="Unassembled WGS sequence"/>
</dbReference>
<dbReference type="SUPFAM" id="SSF81383">
    <property type="entry name" value="F-box domain"/>
    <property type="match status" value="1"/>
</dbReference>
<evidence type="ECO:0000256" key="1">
    <source>
        <dbReference type="PROSITE-ProRule" id="PRU00235"/>
    </source>
</evidence>
<dbReference type="PANTHER" id="PTHR45982:SF3">
    <property type="entry name" value="F-BOX PROTEIN POF9"/>
    <property type="match status" value="1"/>
</dbReference>
<feature type="domain" description="F-box" evidence="2">
    <location>
        <begin position="6"/>
        <end position="47"/>
    </location>
</feature>
<dbReference type="GO" id="GO:0005085">
    <property type="term" value="F:guanyl-nucleotide exchange factor activity"/>
    <property type="evidence" value="ECO:0007669"/>
    <property type="project" value="TreeGrafter"/>
</dbReference>
<dbReference type="InterPro" id="IPR001810">
    <property type="entry name" value="F-box_dom"/>
</dbReference>
<evidence type="ECO:0000259" key="2">
    <source>
        <dbReference type="SMART" id="SM00256"/>
    </source>
</evidence>
<dbReference type="Gene3D" id="2.130.10.30">
    <property type="entry name" value="Regulator of chromosome condensation 1/beta-lactamase-inhibitor protein II"/>
    <property type="match status" value="2"/>
</dbReference>
<feature type="repeat" description="RCC1" evidence="1">
    <location>
        <begin position="75"/>
        <end position="135"/>
    </location>
</feature>
<dbReference type="SUPFAM" id="SSF50985">
    <property type="entry name" value="RCC1/BLIP-II"/>
    <property type="match status" value="1"/>
</dbReference>
<dbReference type="Pfam" id="PF00415">
    <property type="entry name" value="RCC1"/>
    <property type="match status" value="1"/>
</dbReference>
<dbReference type="SMART" id="SM00256">
    <property type="entry name" value="FBOX"/>
    <property type="match status" value="1"/>
</dbReference>
<proteinExistence type="predicted"/>
<dbReference type="InterPro" id="IPR000408">
    <property type="entry name" value="Reg_chr_condens"/>
</dbReference>
<reference evidence="3 4" key="1">
    <citation type="submission" date="2020-12" db="EMBL/GenBank/DDBJ databases">
        <title>Metabolic potential, ecology and presence of endohyphal bacteria is reflected in genomic diversity of Mucoromycotina.</title>
        <authorList>
            <person name="Muszewska A."/>
            <person name="Okrasinska A."/>
            <person name="Steczkiewicz K."/>
            <person name="Drgas O."/>
            <person name="Orlowska M."/>
            <person name="Perlinska-Lenart U."/>
            <person name="Aleksandrzak-Piekarczyk T."/>
            <person name="Szatraj K."/>
            <person name="Zielenkiewicz U."/>
            <person name="Pilsyk S."/>
            <person name="Malc E."/>
            <person name="Mieczkowski P."/>
            <person name="Kruszewska J.S."/>
            <person name="Biernat P."/>
            <person name="Pawlowska J."/>
        </authorList>
    </citation>
    <scope>NUCLEOTIDE SEQUENCE [LARGE SCALE GENOMIC DNA]</scope>
    <source>
        <strain evidence="3 4">CBS 142.35</strain>
    </source>
</reference>
<dbReference type="PROSITE" id="PS00626">
    <property type="entry name" value="RCC1_2"/>
    <property type="match status" value="1"/>
</dbReference>
<dbReference type="InterPro" id="IPR036047">
    <property type="entry name" value="F-box-like_dom_sf"/>
</dbReference>
<name>A0A8H7RZI9_9FUNG</name>
<feature type="repeat" description="RCC1" evidence="1">
    <location>
        <begin position="136"/>
        <end position="192"/>
    </location>
</feature>
<gene>
    <name evidence="3" type="ORF">INT45_007837</name>
</gene>
<dbReference type="GO" id="GO:0005737">
    <property type="term" value="C:cytoplasm"/>
    <property type="evidence" value="ECO:0007669"/>
    <property type="project" value="TreeGrafter"/>
</dbReference>
<sequence>MNIEQLPIDILLYHILLRLKVTSLIQLSNTCQLFYRLCNDESIWQYRVTIDFSLPMNTDRLKYGWKRLYIQLDCAHTYTWGENSDKRLGFNDQDQLERDTFMRQITTPRELRALRGKGIINIVAGGWSFHALDRHGDVWMWGWMQPKHPFTNIGMISQTLVRKPTRVQFPLDDVHIISIASGRSHAIALDTLGRVWHWSNCWQPKQVIVNKTSTQKFIQITAHWNSSAILSTKGELFLVPFPNVSQQQTMIEDHPIITCSSSPFIQIAGTEKCTIALTQSGRVFKFWTERHDEFIRMPEKYTIELIHFNISSSSSSTTPVLVNKKSILLSAQSRHFAICSQGKVFIGQQDGDEHHVPQILDIMNHEICKVTFGDYHFGALTTQGRLLTWGRYSSGALGLGYDHSNINQTRPQLVETLNNMFVFAIGFGSIHSGCLAIPRHTLIQQQHV</sequence>
<dbReference type="PANTHER" id="PTHR45982">
    <property type="entry name" value="REGULATOR OF CHROMOSOME CONDENSATION"/>
    <property type="match status" value="1"/>
</dbReference>
<dbReference type="InterPro" id="IPR051553">
    <property type="entry name" value="Ran_GTPase-activating"/>
</dbReference>